<name>A0ABR6ZFY8_9BURK</name>
<dbReference type="InterPro" id="IPR000994">
    <property type="entry name" value="Pept_M24"/>
</dbReference>
<dbReference type="PANTHER" id="PTHR43330">
    <property type="entry name" value="METHIONINE AMINOPEPTIDASE"/>
    <property type="match status" value="1"/>
</dbReference>
<dbReference type="InterPro" id="IPR036005">
    <property type="entry name" value="Creatinase/aminopeptidase-like"/>
</dbReference>
<keyword evidence="3" id="KW-1185">Reference proteome</keyword>
<dbReference type="SUPFAM" id="SSF55920">
    <property type="entry name" value="Creatinase/aminopeptidase"/>
    <property type="match status" value="1"/>
</dbReference>
<protein>
    <submittedName>
        <fullName evidence="2">M24 family metallopeptidase</fullName>
    </submittedName>
</protein>
<accession>A0ABR6ZFY8</accession>
<evidence type="ECO:0000313" key="2">
    <source>
        <dbReference type="EMBL" id="MBC3910589.1"/>
    </source>
</evidence>
<evidence type="ECO:0000313" key="3">
    <source>
        <dbReference type="Proteomes" id="UP000646911"/>
    </source>
</evidence>
<evidence type="ECO:0000259" key="1">
    <source>
        <dbReference type="Pfam" id="PF00557"/>
    </source>
</evidence>
<sequence length="271" mass="29263">MSQFRKTKTVAANTVETNQQIASLVAVQNQIFARLLDSLEAGVSTADVAALADELALEHAVHSSLPLMNGFPAGISISVNQEITNGVPRSDKLLKDGDVVKLAFGLHHLQQAFSMQNWTVQIGAGTAIASDLLGPAHAILQESISMCRPGMLVSEIGKHLQQTCSKTGLFISELFAGHFIGEQVHMLPQVLPRSGMFEPEHILSAGCMLNLMVLAHPAKPSVKQLKDQWTVTDRNCYPSACYSHMVLITDDVPKVLTATYPLKKGSPISSR</sequence>
<dbReference type="EMBL" id="JACOFX010000017">
    <property type="protein sequence ID" value="MBC3910589.1"/>
    <property type="molecule type" value="Genomic_DNA"/>
</dbReference>
<organism evidence="2 3">
    <name type="scientific">Undibacterium umbellatum</name>
    <dbReference type="NCBI Taxonomy" id="2762300"/>
    <lineage>
        <taxon>Bacteria</taxon>
        <taxon>Pseudomonadati</taxon>
        <taxon>Pseudomonadota</taxon>
        <taxon>Betaproteobacteria</taxon>
        <taxon>Burkholderiales</taxon>
        <taxon>Oxalobacteraceae</taxon>
        <taxon>Undibacterium</taxon>
    </lineage>
</organism>
<feature type="domain" description="Peptidase M24" evidence="1">
    <location>
        <begin position="25"/>
        <end position="204"/>
    </location>
</feature>
<dbReference type="RefSeq" id="WP_186956107.1">
    <property type="nucleotide sequence ID" value="NZ_JACOFX010000017.1"/>
</dbReference>
<gene>
    <name evidence="2" type="ORF">H8L47_23765</name>
</gene>
<dbReference type="Gene3D" id="3.90.230.10">
    <property type="entry name" value="Creatinase/methionine aminopeptidase superfamily"/>
    <property type="match status" value="1"/>
</dbReference>
<comment type="caution">
    <text evidence="2">The sequence shown here is derived from an EMBL/GenBank/DDBJ whole genome shotgun (WGS) entry which is preliminary data.</text>
</comment>
<proteinExistence type="predicted"/>
<reference evidence="2 3" key="1">
    <citation type="submission" date="2020-08" db="EMBL/GenBank/DDBJ databases">
        <title>Novel species isolated from subtropical streams in China.</title>
        <authorList>
            <person name="Lu H."/>
        </authorList>
    </citation>
    <scope>NUCLEOTIDE SEQUENCE [LARGE SCALE GENOMIC DNA]</scope>
    <source>
        <strain evidence="2 3">NL8W</strain>
    </source>
</reference>
<dbReference type="Pfam" id="PF00557">
    <property type="entry name" value="Peptidase_M24"/>
    <property type="match status" value="1"/>
</dbReference>
<dbReference type="Proteomes" id="UP000646911">
    <property type="component" value="Unassembled WGS sequence"/>
</dbReference>
<dbReference type="PANTHER" id="PTHR43330:SF8">
    <property type="entry name" value="METHIONINE AMINOPEPTIDASE 1D, MITOCHONDRIAL"/>
    <property type="match status" value="1"/>
</dbReference>